<accession>A0ABW4MB16</accession>
<sequence length="331" mass="36717">MVAPLSFPANGPIARLQDWNCPRFIVTVDTEEEFDWSGPFTRDRHGLSHLRAIDPFQKLCENNGVKPIYLVDYPVAADNYGAELFKGLVDAGRADVGLQLHPWVTPPFSETVNAHNSYACNLPPTLEKAKLQQLYDVIAERIGVEAQIYRAGRYGAGRATPDFLRELGVRIDSSVRSHFDYRVQGGPNFARCPLEPYWVKAGELLELPVTSIFAGAFRSVGPILFDRVFGSETMRSMLARGGMLERIALTPEGIPAEKAMLAIDVAIKAGLPLLNFSFHSPSLAVGHTPYVRNQKQLEQFYAWWDAIFAHLKAREVMPASVGDIIKAAFDG</sequence>
<evidence type="ECO:0000313" key="2">
    <source>
        <dbReference type="Proteomes" id="UP001597215"/>
    </source>
</evidence>
<reference evidence="2" key="1">
    <citation type="journal article" date="2019" name="Int. J. Syst. Evol. Microbiol.">
        <title>The Global Catalogue of Microorganisms (GCM) 10K type strain sequencing project: providing services to taxonomists for standard genome sequencing and annotation.</title>
        <authorList>
            <consortium name="The Broad Institute Genomics Platform"/>
            <consortium name="The Broad Institute Genome Sequencing Center for Infectious Disease"/>
            <person name="Wu L."/>
            <person name="Ma J."/>
        </authorList>
    </citation>
    <scope>NUCLEOTIDE SEQUENCE [LARGE SCALE GENOMIC DNA]</scope>
    <source>
        <strain evidence="2">CGMCC 1.12449</strain>
    </source>
</reference>
<evidence type="ECO:0000313" key="1">
    <source>
        <dbReference type="EMBL" id="MFD1766259.1"/>
    </source>
</evidence>
<gene>
    <name evidence="1" type="ORF">ACFSAG_05325</name>
</gene>
<comment type="caution">
    <text evidence="1">The sequence shown here is derived from an EMBL/GenBank/DDBJ whole genome shotgun (WGS) entry which is preliminary data.</text>
</comment>
<keyword evidence="2" id="KW-1185">Reference proteome</keyword>
<dbReference type="EMBL" id="JBHUEL010000004">
    <property type="protein sequence ID" value="MFD1766259.1"/>
    <property type="molecule type" value="Genomic_DNA"/>
</dbReference>
<organism evidence="1 2">
    <name type="scientific">Sphingorhabdus buctiana</name>
    <dbReference type="NCBI Taxonomy" id="1508805"/>
    <lineage>
        <taxon>Bacteria</taxon>
        <taxon>Pseudomonadati</taxon>
        <taxon>Pseudomonadota</taxon>
        <taxon>Alphaproteobacteria</taxon>
        <taxon>Sphingomonadales</taxon>
        <taxon>Sphingomonadaceae</taxon>
        <taxon>Sphingorhabdus</taxon>
    </lineage>
</organism>
<dbReference type="SUPFAM" id="SSF88713">
    <property type="entry name" value="Glycoside hydrolase/deacetylase"/>
    <property type="match status" value="1"/>
</dbReference>
<protein>
    <submittedName>
        <fullName evidence="1">Polysaccharide deacetylase family protein</fullName>
    </submittedName>
</protein>
<dbReference type="Proteomes" id="UP001597215">
    <property type="component" value="Unassembled WGS sequence"/>
</dbReference>
<dbReference type="Gene3D" id="3.20.20.370">
    <property type="entry name" value="Glycoside hydrolase/deacetylase"/>
    <property type="match status" value="1"/>
</dbReference>
<dbReference type="InterPro" id="IPR011330">
    <property type="entry name" value="Glyco_hydro/deAcase_b/a-brl"/>
</dbReference>
<proteinExistence type="predicted"/>
<name>A0ABW4MB16_9SPHN</name>
<dbReference type="CDD" id="cd10935">
    <property type="entry name" value="CE4_WalW"/>
    <property type="match status" value="1"/>
</dbReference>
<dbReference type="RefSeq" id="WP_381512151.1">
    <property type="nucleotide sequence ID" value="NZ_JBHUEL010000004.1"/>
</dbReference>